<gene>
    <name evidence="1" type="ORF">BU097_13045</name>
</gene>
<evidence type="ECO:0000313" key="1">
    <source>
        <dbReference type="EMBL" id="RIN07746.1"/>
    </source>
</evidence>
<name>A0A418IKE2_STAXY</name>
<dbReference type="AlphaFoldDB" id="A0A418IKE2"/>
<dbReference type="Proteomes" id="UP000285567">
    <property type="component" value="Unassembled WGS sequence"/>
</dbReference>
<dbReference type="EMBL" id="QXUL01000091">
    <property type="protein sequence ID" value="RIN07746.1"/>
    <property type="molecule type" value="Genomic_DNA"/>
</dbReference>
<sequence>MSPAATTNLLRIGTVESAAFLGAVISVSATGAISNFSHSVISIYASKAVNKNGIIVKDKVDGSVSRIVVQ</sequence>
<organism evidence="1 2">
    <name type="scientific">Staphylococcus xylosus</name>
    <dbReference type="NCBI Taxonomy" id="1288"/>
    <lineage>
        <taxon>Bacteria</taxon>
        <taxon>Bacillati</taxon>
        <taxon>Bacillota</taxon>
        <taxon>Bacilli</taxon>
        <taxon>Bacillales</taxon>
        <taxon>Staphylococcaceae</taxon>
        <taxon>Staphylococcus</taxon>
    </lineage>
</organism>
<reference evidence="1 2" key="1">
    <citation type="journal article" date="2016" name="Front. Microbiol.">
        <title>Comprehensive Phylogenetic Analysis of Bovine Non-aureus Staphylococci Species Based on Whole-Genome Sequencing.</title>
        <authorList>
            <person name="Naushad S."/>
            <person name="Barkema H.W."/>
            <person name="Luby C."/>
            <person name="Condas L.A."/>
            <person name="Nobrega D.B."/>
            <person name="Carson D.A."/>
            <person name="De Buck J."/>
        </authorList>
    </citation>
    <scope>NUCLEOTIDE SEQUENCE [LARGE SCALE GENOMIC DNA]</scope>
    <source>
        <strain evidence="1 2">SNUC 102</strain>
    </source>
</reference>
<proteinExistence type="predicted"/>
<evidence type="ECO:0000313" key="2">
    <source>
        <dbReference type="Proteomes" id="UP000285567"/>
    </source>
</evidence>
<protein>
    <submittedName>
        <fullName evidence="1">Uncharacterized protein</fullName>
    </submittedName>
</protein>
<accession>A0A418IKE2</accession>
<dbReference type="RefSeq" id="WP_119604229.1">
    <property type="nucleotide sequence ID" value="NZ_QXUL01000091.1"/>
</dbReference>
<keyword evidence="2" id="KW-1185">Reference proteome</keyword>
<comment type="caution">
    <text evidence="1">The sequence shown here is derived from an EMBL/GenBank/DDBJ whole genome shotgun (WGS) entry which is preliminary data.</text>
</comment>